<organism evidence="3 4">
    <name type="scientific">Saccharopolyspora phatthalungensis</name>
    <dbReference type="NCBI Taxonomy" id="664693"/>
    <lineage>
        <taxon>Bacteria</taxon>
        <taxon>Bacillati</taxon>
        <taxon>Actinomycetota</taxon>
        <taxon>Actinomycetes</taxon>
        <taxon>Pseudonocardiales</taxon>
        <taxon>Pseudonocardiaceae</taxon>
        <taxon>Saccharopolyspora</taxon>
    </lineage>
</organism>
<evidence type="ECO:0000313" key="3">
    <source>
        <dbReference type="EMBL" id="MBB5158917.1"/>
    </source>
</evidence>
<dbReference type="InterPro" id="IPR003673">
    <property type="entry name" value="CoA-Trfase_fam_III"/>
</dbReference>
<keyword evidence="2 3" id="KW-0808">Transferase</keyword>
<dbReference type="InterPro" id="IPR023606">
    <property type="entry name" value="CoA-Trfase_III_dom_1_sf"/>
</dbReference>
<reference evidence="3 4" key="1">
    <citation type="submission" date="2020-08" db="EMBL/GenBank/DDBJ databases">
        <title>Sequencing the genomes of 1000 actinobacteria strains.</title>
        <authorList>
            <person name="Klenk H.-P."/>
        </authorList>
    </citation>
    <scope>NUCLEOTIDE SEQUENCE [LARGE SCALE GENOMIC DNA]</scope>
    <source>
        <strain evidence="3 4">DSM 45584</strain>
    </source>
</reference>
<dbReference type="EMBL" id="JACHIW010000002">
    <property type="protein sequence ID" value="MBB5158917.1"/>
    <property type="molecule type" value="Genomic_DNA"/>
</dbReference>
<dbReference type="Gene3D" id="3.40.50.10540">
    <property type="entry name" value="Crotonobetainyl-coa:carnitine coa-transferase, domain 1"/>
    <property type="match status" value="1"/>
</dbReference>
<dbReference type="InterPro" id="IPR044855">
    <property type="entry name" value="CoA-Trfase_III_dom3_sf"/>
</dbReference>
<evidence type="ECO:0000256" key="1">
    <source>
        <dbReference type="ARBA" id="ARBA00008383"/>
    </source>
</evidence>
<evidence type="ECO:0000313" key="4">
    <source>
        <dbReference type="Proteomes" id="UP000584374"/>
    </source>
</evidence>
<dbReference type="SUPFAM" id="SSF89796">
    <property type="entry name" value="CoA-transferase family III (CaiB/BaiF)"/>
    <property type="match status" value="1"/>
</dbReference>
<comment type="caution">
    <text evidence="3">The sequence shown here is derived from an EMBL/GenBank/DDBJ whole genome shotgun (WGS) entry which is preliminary data.</text>
</comment>
<name>A0A840QFQ7_9PSEU</name>
<dbReference type="AlphaFoldDB" id="A0A840QFQ7"/>
<dbReference type="GO" id="GO:0016740">
    <property type="term" value="F:transferase activity"/>
    <property type="evidence" value="ECO:0007669"/>
    <property type="project" value="UniProtKB-KW"/>
</dbReference>
<proteinExistence type="inferred from homology"/>
<dbReference type="Proteomes" id="UP000584374">
    <property type="component" value="Unassembled WGS sequence"/>
</dbReference>
<comment type="similarity">
    <text evidence="1">Belongs to the CoA-transferase III family.</text>
</comment>
<dbReference type="InterPro" id="IPR050509">
    <property type="entry name" value="CoA-transferase_III"/>
</dbReference>
<dbReference type="RefSeq" id="WP_184730995.1">
    <property type="nucleotide sequence ID" value="NZ_JACHIW010000002.1"/>
</dbReference>
<keyword evidence="4" id="KW-1185">Reference proteome</keyword>
<dbReference type="Gene3D" id="3.30.1540.10">
    <property type="entry name" value="formyl-coa transferase, domain 3"/>
    <property type="match status" value="1"/>
</dbReference>
<dbReference type="Pfam" id="PF02515">
    <property type="entry name" value="CoA_transf_3"/>
    <property type="match status" value="1"/>
</dbReference>
<protein>
    <submittedName>
        <fullName evidence="3">Crotonobetainyl-CoA:carnitine CoA-transferase CaiB-like acyl-CoA transferase</fullName>
    </submittedName>
</protein>
<gene>
    <name evidence="3" type="ORF">BJ970_006516</name>
</gene>
<sequence>MSAPTPATDAARRSGPLTGLKVLDLAHQYAGALAGSMLADFGADVVAVEHPDGNMVRTMLPLKDGTSLWWKVAGRGKRAITLRLSTPEGREIALRLARDADVIIENFRPGTLERWGLGPEELQAAGARAVMLRISGFGQTGQYRTRPGFGSVAEAMSGFTHLTGMPDGPPVFPSTTLADGVTGTFGCLGAMAALVGKLRGVAPEGVQVVDASLVESMFRIIPTQVIGYDQLGIVPHRPGNFIGSHGVLRNLYRSSDEVWFTASAVGAATIRRILTAVEATDLIDRIETVLASRDRDTLEGFFSTADKRVVAWAAKHTYQEIEAALLVNGVVYERVYDVKAIFDDQFFIERRNIIEVPDSELGLVRMQGIAPKLPNYDLTVTHAGPARGHDTDEVLGELGLSAEDITRLRDRHVL</sequence>
<accession>A0A840QFQ7</accession>
<dbReference type="PANTHER" id="PTHR48228">
    <property type="entry name" value="SUCCINYL-COA--D-CITRAMALATE COA-TRANSFERASE"/>
    <property type="match status" value="1"/>
</dbReference>
<evidence type="ECO:0000256" key="2">
    <source>
        <dbReference type="ARBA" id="ARBA00022679"/>
    </source>
</evidence>
<dbReference type="PANTHER" id="PTHR48228:SF6">
    <property type="entry name" value="L-CARNITINE COA-TRANSFERASE"/>
    <property type="match status" value="1"/>
</dbReference>